<dbReference type="PANTHER" id="PTHR44068:SF1">
    <property type="entry name" value="HYPOTHETICAL LOC100005854"/>
    <property type="match status" value="1"/>
</dbReference>
<dbReference type="Gene3D" id="3.40.50.150">
    <property type="entry name" value="Vaccinia Virus protein VP39"/>
    <property type="match status" value="1"/>
</dbReference>
<dbReference type="PANTHER" id="PTHR44068">
    <property type="entry name" value="ZGC:194242"/>
    <property type="match status" value="1"/>
</dbReference>
<dbReference type="SUPFAM" id="SSF53335">
    <property type="entry name" value="S-adenosyl-L-methionine-dependent methyltransferases"/>
    <property type="match status" value="1"/>
</dbReference>
<dbReference type="InterPro" id="IPR013216">
    <property type="entry name" value="Methyltransf_11"/>
</dbReference>
<gene>
    <name evidence="3" type="ORF">GEMMAAP_18125</name>
</gene>
<name>A0A143BP13_9BACT</name>
<dbReference type="KEGG" id="gph:GEMMAAP_18125"/>
<keyword evidence="4" id="KW-1185">Reference proteome</keyword>
<dbReference type="Proteomes" id="UP000076404">
    <property type="component" value="Chromosome"/>
</dbReference>
<accession>A0A143BP13</accession>
<dbReference type="InterPro" id="IPR029063">
    <property type="entry name" value="SAM-dependent_MTases_sf"/>
</dbReference>
<dbReference type="AlphaFoldDB" id="A0A143BP13"/>
<feature type="domain" description="Methyltransferase type 11" evidence="2">
    <location>
        <begin position="56"/>
        <end position="155"/>
    </location>
</feature>
<evidence type="ECO:0000256" key="1">
    <source>
        <dbReference type="ARBA" id="ARBA00022679"/>
    </source>
</evidence>
<evidence type="ECO:0000313" key="3">
    <source>
        <dbReference type="EMBL" id="AMW06184.1"/>
    </source>
</evidence>
<dbReference type="OrthoDB" id="43862at2"/>
<dbReference type="InterPro" id="IPR050447">
    <property type="entry name" value="Erg6_SMT_methyltransf"/>
</dbReference>
<dbReference type="Pfam" id="PF08241">
    <property type="entry name" value="Methyltransf_11"/>
    <property type="match status" value="1"/>
</dbReference>
<organism evidence="3 4">
    <name type="scientific">Gemmatimonas phototrophica</name>
    <dbReference type="NCBI Taxonomy" id="1379270"/>
    <lineage>
        <taxon>Bacteria</taxon>
        <taxon>Pseudomonadati</taxon>
        <taxon>Gemmatimonadota</taxon>
        <taxon>Gemmatimonadia</taxon>
        <taxon>Gemmatimonadales</taxon>
        <taxon>Gemmatimonadaceae</taxon>
        <taxon>Gemmatimonas</taxon>
    </lineage>
</organism>
<proteinExistence type="predicted"/>
<evidence type="ECO:0000259" key="2">
    <source>
        <dbReference type="Pfam" id="PF08241"/>
    </source>
</evidence>
<dbReference type="GO" id="GO:0016126">
    <property type="term" value="P:sterol biosynthetic process"/>
    <property type="evidence" value="ECO:0007669"/>
    <property type="project" value="TreeGrafter"/>
</dbReference>
<dbReference type="EMBL" id="CP011454">
    <property type="protein sequence ID" value="AMW06184.1"/>
    <property type="molecule type" value="Genomic_DNA"/>
</dbReference>
<protein>
    <recommendedName>
        <fullName evidence="2">Methyltransferase type 11 domain-containing protein</fullName>
    </recommendedName>
</protein>
<dbReference type="CDD" id="cd02440">
    <property type="entry name" value="AdoMet_MTases"/>
    <property type="match status" value="1"/>
</dbReference>
<keyword evidence="1" id="KW-0808">Transferase</keyword>
<sequence length="213" mass="23420">MIGHWRDAMARHAAAQLAEPRGLWGRVMGTVMNSVNADMNEQSIALLALESHEHVLEIGFGGGKTLPMLLQRVSAGRVTGMERSETMLAAARASHVPELRAGRLALVAGDASTLPWSDATFDKVLTVNTLYFWESPVGVLTEIRRVLRSTGSLVLAYRPQSHMERLPVSSHGFRIYSDEAIVEMLHDAGFEVVAMKFDGRHGHAHTCVVARPW</sequence>
<evidence type="ECO:0000313" key="4">
    <source>
        <dbReference type="Proteomes" id="UP000076404"/>
    </source>
</evidence>
<dbReference type="GO" id="GO:0003838">
    <property type="term" value="F:sterol 24-C-methyltransferase activity"/>
    <property type="evidence" value="ECO:0007669"/>
    <property type="project" value="TreeGrafter"/>
</dbReference>
<dbReference type="RefSeq" id="WP_026850874.1">
    <property type="nucleotide sequence ID" value="NZ_CP011454.1"/>
</dbReference>
<reference evidence="3 4" key="1">
    <citation type="journal article" date="2014" name="Proc. Natl. Acad. Sci. U.S.A.">
        <title>Functional type 2 photosynthetic reaction centers found in the rare bacterial phylum Gemmatimonadetes.</title>
        <authorList>
            <person name="Zeng Y."/>
            <person name="Feng F."/>
            <person name="Medova H."/>
            <person name="Dean J."/>
            <person name="Koblizek M."/>
        </authorList>
    </citation>
    <scope>NUCLEOTIDE SEQUENCE [LARGE SCALE GENOMIC DNA]</scope>
    <source>
        <strain evidence="3 4">AP64</strain>
    </source>
</reference>
<dbReference type="eggNOG" id="COG0500">
    <property type="taxonomic scope" value="Bacteria"/>
</dbReference>
<reference evidence="3 4" key="2">
    <citation type="journal article" date="2016" name="Environ. Microbiol. Rep.">
        <title>Metagenomic evidence for the presence of phototrophic Gemmatimonadetes bacteria in diverse environments.</title>
        <authorList>
            <person name="Zeng Y."/>
            <person name="Baumbach J."/>
            <person name="Barbosa E.G."/>
            <person name="Azevedo V."/>
            <person name="Zhang C."/>
            <person name="Koblizek M."/>
        </authorList>
    </citation>
    <scope>NUCLEOTIDE SEQUENCE [LARGE SCALE GENOMIC DNA]</scope>
    <source>
        <strain evidence="3 4">AP64</strain>
    </source>
</reference>